<evidence type="ECO:0000256" key="1">
    <source>
        <dbReference type="ARBA" id="ARBA00009437"/>
    </source>
</evidence>
<evidence type="ECO:0000313" key="7">
    <source>
        <dbReference type="Proteomes" id="UP000699975"/>
    </source>
</evidence>
<evidence type="ECO:0000313" key="6">
    <source>
        <dbReference type="EMBL" id="MBV7266282.1"/>
    </source>
</evidence>
<comment type="caution">
    <text evidence="6">The sequence shown here is derived from an EMBL/GenBank/DDBJ whole genome shotgun (WGS) entry which is preliminary data.</text>
</comment>
<dbReference type="Pfam" id="PF00126">
    <property type="entry name" value="HTH_1"/>
    <property type="match status" value="1"/>
</dbReference>
<comment type="similarity">
    <text evidence="1">Belongs to the LysR transcriptional regulatory family.</text>
</comment>
<dbReference type="Pfam" id="PF03466">
    <property type="entry name" value="LysR_substrate"/>
    <property type="match status" value="1"/>
</dbReference>
<gene>
    <name evidence="6" type="ORF">KCG45_08835</name>
</gene>
<proteinExistence type="inferred from homology"/>
<accession>A0ABS6SP61</accession>
<dbReference type="EMBL" id="JAGSPB010000002">
    <property type="protein sequence ID" value="MBV7266282.1"/>
    <property type="molecule type" value="Genomic_DNA"/>
</dbReference>
<dbReference type="InterPro" id="IPR058163">
    <property type="entry name" value="LysR-type_TF_proteobact-type"/>
</dbReference>
<organism evidence="6 7">
    <name type="scientific">Erythrobacter ani</name>
    <dbReference type="NCBI Taxonomy" id="2827235"/>
    <lineage>
        <taxon>Bacteria</taxon>
        <taxon>Pseudomonadati</taxon>
        <taxon>Pseudomonadota</taxon>
        <taxon>Alphaproteobacteria</taxon>
        <taxon>Sphingomonadales</taxon>
        <taxon>Erythrobacteraceae</taxon>
        <taxon>Erythrobacter/Porphyrobacter group</taxon>
        <taxon>Erythrobacter</taxon>
    </lineage>
</organism>
<protein>
    <submittedName>
        <fullName evidence="6">LysR family transcriptional regulator</fullName>
    </submittedName>
</protein>
<dbReference type="InterPro" id="IPR005119">
    <property type="entry name" value="LysR_subst-bd"/>
</dbReference>
<name>A0ABS6SP61_9SPHN</name>
<dbReference type="PANTHER" id="PTHR30537:SF5">
    <property type="entry name" value="HTH-TYPE TRANSCRIPTIONAL ACTIVATOR TTDR-RELATED"/>
    <property type="match status" value="1"/>
</dbReference>
<dbReference type="CDD" id="cd08471">
    <property type="entry name" value="PBP2_CrgA_like_2"/>
    <property type="match status" value="1"/>
</dbReference>
<dbReference type="Proteomes" id="UP000699975">
    <property type="component" value="Unassembled WGS sequence"/>
</dbReference>
<keyword evidence="4" id="KW-0804">Transcription</keyword>
<sequence>MDRLQSLEVFIAVAENESFAGGARAIGLSAPSATRGVNALEERLGVKLFTRTTRRVRLTDIGKAYLDDARDALFQLQSADEMARGAAINPVGHLRITCSNEFGRIYVGPILTEFLDSHPDVTAEVLMVDRIVNIIDEGFDIAVRIGPLPSSGLSAIKVGQVRRIVCGAPEYFARSGTPLSPKDLKAHRLLAASPVSPTNEWRFGQDTQESVRVEPKLILSSVAAAIAVAKQGWGLARFLSYQVRPELLEGTLKAVLTDYEPAILPIHLVHVEGRRAPAKVRAFIDFARKRLLALEASD</sequence>
<keyword evidence="7" id="KW-1185">Reference proteome</keyword>
<keyword evidence="3" id="KW-0238">DNA-binding</keyword>
<keyword evidence="2" id="KW-0805">Transcription regulation</keyword>
<evidence type="ECO:0000259" key="5">
    <source>
        <dbReference type="PROSITE" id="PS50931"/>
    </source>
</evidence>
<evidence type="ECO:0000256" key="4">
    <source>
        <dbReference type="ARBA" id="ARBA00023163"/>
    </source>
</evidence>
<dbReference type="PROSITE" id="PS50931">
    <property type="entry name" value="HTH_LYSR"/>
    <property type="match status" value="1"/>
</dbReference>
<dbReference type="RefSeq" id="WP_218316900.1">
    <property type="nucleotide sequence ID" value="NZ_JAGSPB010000002.1"/>
</dbReference>
<feature type="domain" description="HTH lysR-type" evidence="5">
    <location>
        <begin position="1"/>
        <end position="59"/>
    </location>
</feature>
<evidence type="ECO:0000256" key="2">
    <source>
        <dbReference type="ARBA" id="ARBA00023015"/>
    </source>
</evidence>
<reference evidence="6 7" key="1">
    <citation type="submission" date="2021-04" db="EMBL/GenBank/DDBJ databases">
        <authorList>
            <person name="Pira H."/>
            <person name="Risdian C."/>
            <person name="Wink J."/>
        </authorList>
    </citation>
    <scope>NUCLEOTIDE SEQUENCE [LARGE SCALE GENOMIC DNA]</scope>
    <source>
        <strain evidence="6 7">WH131</strain>
    </source>
</reference>
<dbReference type="InterPro" id="IPR000847">
    <property type="entry name" value="LysR_HTH_N"/>
</dbReference>
<evidence type="ECO:0000256" key="3">
    <source>
        <dbReference type="ARBA" id="ARBA00023125"/>
    </source>
</evidence>
<dbReference type="PANTHER" id="PTHR30537">
    <property type="entry name" value="HTH-TYPE TRANSCRIPTIONAL REGULATOR"/>
    <property type="match status" value="1"/>
</dbReference>